<feature type="domain" description="Aminopeptidase N-like N-terminal" evidence="3">
    <location>
        <begin position="155"/>
        <end position="264"/>
    </location>
</feature>
<name>A0A7J7J7U2_BUGNE</name>
<dbReference type="Pfam" id="PF17900">
    <property type="entry name" value="Peptidase_M1_N"/>
    <property type="match status" value="1"/>
</dbReference>
<dbReference type="InterPro" id="IPR042097">
    <property type="entry name" value="Aminopeptidase_N-like_N_sf"/>
</dbReference>
<dbReference type="SUPFAM" id="SSF63737">
    <property type="entry name" value="Leukotriene A4 hydrolase N-terminal domain"/>
    <property type="match status" value="1"/>
</dbReference>
<evidence type="ECO:0000256" key="1">
    <source>
        <dbReference type="SAM" id="MobiDB-lite"/>
    </source>
</evidence>
<proteinExistence type="predicted"/>
<dbReference type="GO" id="GO:0016020">
    <property type="term" value="C:membrane"/>
    <property type="evidence" value="ECO:0007669"/>
    <property type="project" value="TreeGrafter"/>
</dbReference>
<dbReference type="Gene3D" id="2.60.40.1730">
    <property type="entry name" value="tricorn interacting facor f3 domain"/>
    <property type="match status" value="1"/>
</dbReference>
<dbReference type="EMBL" id="VXIV02002866">
    <property type="protein sequence ID" value="KAF6022319.1"/>
    <property type="molecule type" value="Genomic_DNA"/>
</dbReference>
<organism evidence="4 5">
    <name type="scientific">Bugula neritina</name>
    <name type="common">Brown bryozoan</name>
    <name type="synonym">Sertularia neritina</name>
    <dbReference type="NCBI Taxonomy" id="10212"/>
    <lineage>
        <taxon>Eukaryota</taxon>
        <taxon>Metazoa</taxon>
        <taxon>Spiralia</taxon>
        <taxon>Lophotrochozoa</taxon>
        <taxon>Bryozoa</taxon>
        <taxon>Gymnolaemata</taxon>
        <taxon>Cheilostomatida</taxon>
        <taxon>Flustrina</taxon>
        <taxon>Buguloidea</taxon>
        <taxon>Bugulidae</taxon>
        <taxon>Bugula</taxon>
    </lineage>
</organism>
<evidence type="ECO:0000256" key="2">
    <source>
        <dbReference type="SAM" id="Phobius"/>
    </source>
</evidence>
<dbReference type="PANTHER" id="PTHR11533">
    <property type="entry name" value="PROTEASE M1 ZINC METALLOPROTEASE"/>
    <property type="match status" value="1"/>
</dbReference>
<evidence type="ECO:0000313" key="4">
    <source>
        <dbReference type="EMBL" id="KAF6022319.1"/>
    </source>
</evidence>
<feature type="compositionally biased region" description="Polar residues" evidence="1">
    <location>
        <begin position="133"/>
        <end position="142"/>
    </location>
</feature>
<dbReference type="GO" id="GO:0005615">
    <property type="term" value="C:extracellular space"/>
    <property type="evidence" value="ECO:0007669"/>
    <property type="project" value="TreeGrafter"/>
</dbReference>
<evidence type="ECO:0000259" key="3">
    <source>
        <dbReference type="Pfam" id="PF17900"/>
    </source>
</evidence>
<dbReference type="GO" id="GO:0042277">
    <property type="term" value="F:peptide binding"/>
    <property type="evidence" value="ECO:0007669"/>
    <property type="project" value="TreeGrafter"/>
</dbReference>
<keyword evidence="2" id="KW-0472">Membrane</keyword>
<protein>
    <recommendedName>
        <fullName evidence="3">Aminopeptidase N-like N-terminal domain-containing protein</fullName>
    </recommendedName>
</protein>
<dbReference type="GO" id="GO:0070006">
    <property type="term" value="F:metalloaminopeptidase activity"/>
    <property type="evidence" value="ECO:0007669"/>
    <property type="project" value="TreeGrafter"/>
</dbReference>
<dbReference type="AlphaFoldDB" id="A0A7J7J7U2"/>
<dbReference type="Proteomes" id="UP000593567">
    <property type="component" value="Unassembled WGS sequence"/>
</dbReference>
<keyword evidence="5" id="KW-1185">Reference proteome</keyword>
<reference evidence="4" key="1">
    <citation type="submission" date="2020-06" db="EMBL/GenBank/DDBJ databases">
        <title>Draft genome of Bugula neritina, a colonial animal packing powerful symbionts and potential medicines.</title>
        <authorList>
            <person name="Rayko M."/>
        </authorList>
    </citation>
    <scope>NUCLEOTIDE SEQUENCE [LARGE SCALE GENOMIC DNA]</scope>
    <source>
        <strain evidence="4">Kwan_BN1</strain>
    </source>
</reference>
<evidence type="ECO:0000313" key="5">
    <source>
        <dbReference type="Proteomes" id="UP000593567"/>
    </source>
</evidence>
<gene>
    <name evidence="4" type="ORF">EB796_019375</name>
</gene>
<sequence length="279" mass="31000">MRCNNKGIFDHLALHKFLCEQFVNIWYRRSRVQYRAGGGELEGEGAAEAEFVEDNVQLIDNGGNRERTEIKLSYGGLAVLVVILVVSASAAIGLGIESGFCASNESDSDIAHTTERTTTKSTTLSTDTTKSSFATFSPSTTDTPHEGKLPPRLSPLSYEIEMKPDIYHSDPSTFTTEGSVRILFKCLSATRIVTLHLSQLNITSYKLSELNETVINIPTSPLYDVKREFVKFMTETPLAEEQTYILEIEYNGLLSRNVSGLYYDSNADVDKADNLTLER</sequence>
<keyword evidence="2" id="KW-1133">Transmembrane helix</keyword>
<dbReference type="GO" id="GO:0006508">
    <property type="term" value="P:proteolysis"/>
    <property type="evidence" value="ECO:0007669"/>
    <property type="project" value="TreeGrafter"/>
</dbReference>
<dbReference type="GO" id="GO:0005737">
    <property type="term" value="C:cytoplasm"/>
    <property type="evidence" value="ECO:0007669"/>
    <property type="project" value="TreeGrafter"/>
</dbReference>
<dbReference type="GO" id="GO:0043171">
    <property type="term" value="P:peptide catabolic process"/>
    <property type="evidence" value="ECO:0007669"/>
    <property type="project" value="TreeGrafter"/>
</dbReference>
<keyword evidence="2" id="KW-0812">Transmembrane</keyword>
<feature type="compositionally biased region" description="Low complexity" evidence="1">
    <location>
        <begin position="119"/>
        <end position="132"/>
    </location>
</feature>
<comment type="caution">
    <text evidence="4">The sequence shown here is derived from an EMBL/GenBank/DDBJ whole genome shotgun (WGS) entry which is preliminary data.</text>
</comment>
<dbReference type="PANTHER" id="PTHR11533:SF299">
    <property type="entry name" value="AMINOPEPTIDASE"/>
    <property type="match status" value="1"/>
</dbReference>
<accession>A0A7J7J7U2</accession>
<dbReference type="GO" id="GO:0008270">
    <property type="term" value="F:zinc ion binding"/>
    <property type="evidence" value="ECO:0007669"/>
    <property type="project" value="TreeGrafter"/>
</dbReference>
<dbReference type="InterPro" id="IPR045357">
    <property type="entry name" value="Aminopeptidase_N-like_N"/>
</dbReference>
<feature type="region of interest" description="Disordered" evidence="1">
    <location>
        <begin position="112"/>
        <end position="151"/>
    </location>
</feature>
<dbReference type="InterPro" id="IPR050344">
    <property type="entry name" value="Peptidase_M1_aminopeptidases"/>
</dbReference>
<feature type="transmembrane region" description="Helical" evidence="2">
    <location>
        <begin position="74"/>
        <end position="96"/>
    </location>
</feature>